<dbReference type="CDD" id="cd03886">
    <property type="entry name" value="M20_Acy1"/>
    <property type="match status" value="1"/>
</dbReference>
<dbReference type="PIRSF" id="PIRSF005962">
    <property type="entry name" value="Pept_M20D_amidohydro"/>
    <property type="match status" value="1"/>
</dbReference>
<dbReference type="Gene3D" id="3.30.70.360">
    <property type="match status" value="1"/>
</dbReference>
<feature type="binding site" evidence="2">
    <location>
        <position position="187"/>
    </location>
    <ligand>
        <name>Mn(2+)</name>
        <dbReference type="ChEBI" id="CHEBI:29035"/>
        <label>2</label>
    </ligand>
</feature>
<dbReference type="GO" id="GO:0016787">
    <property type="term" value="F:hydrolase activity"/>
    <property type="evidence" value="ECO:0007669"/>
    <property type="project" value="UniProtKB-KW"/>
</dbReference>
<feature type="binding site" evidence="2">
    <location>
        <position position="156"/>
    </location>
    <ligand>
        <name>Mn(2+)</name>
        <dbReference type="ChEBI" id="CHEBI:29035"/>
        <label>2</label>
    </ligand>
</feature>
<keyword evidence="2" id="KW-0464">Manganese</keyword>
<accession>A0A7V6DP35</accession>
<dbReference type="AlphaFoldDB" id="A0A7V6DP35"/>
<organism evidence="5">
    <name type="scientific">Desulfobacca acetoxidans</name>
    <dbReference type="NCBI Taxonomy" id="60893"/>
    <lineage>
        <taxon>Bacteria</taxon>
        <taxon>Pseudomonadati</taxon>
        <taxon>Thermodesulfobacteriota</taxon>
        <taxon>Desulfobaccia</taxon>
        <taxon>Desulfobaccales</taxon>
        <taxon>Desulfobaccaceae</taxon>
        <taxon>Desulfobacca</taxon>
    </lineage>
</organism>
<dbReference type="NCBIfam" id="TIGR01891">
    <property type="entry name" value="amidohydrolases"/>
    <property type="match status" value="1"/>
</dbReference>
<evidence type="ECO:0000256" key="1">
    <source>
        <dbReference type="ARBA" id="ARBA00022801"/>
    </source>
</evidence>
<feature type="binding site" evidence="2">
    <location>
        <position position="120"/>
    </location>
    <ligand>
        <name>Mn(2+)</name>
        <dbReference type="ChEBI" id="CHEBI:29035"/>
        <label>2</label>
    </ligand>
</feature>
<comment type="caution">
    <text evidence="5">The sequence shown here is derived from an EMBL/GenBank/DDBJ whole genome shotgun (WGS) entry which is preliminary data.</text>
</comment>
<evidence type="ECO:0000256" key="2">
    <source>
        <dbReference type="PIRSR" id="PIRSR005962-1"/>
    </source>
</evidence>
<dbReference type="Gene3D" id="3.40.630.10">
    <property type="entry name" value="Zn peptidases"/>
    <property type="match status" value="1"/>
</dbReference>
<feature type="region of interest" description="Disordered" evidence="3">
    <location>
        <begin position="1"/>
        <end position="21"/>
    </location>
</feature>
<evidence type="ECO:0000313" key="5">
    <source>
        <dbReference type="EMBL" id="HHS28734.1"/>
    </source>
</evidence>
<feature type="compositionally biased region" description="Basic and acidic residues" evidence="3">
    <location>
        <begin position="1"/>
        <end position="13"/>
    </location>
</feature>
<protein>
    <submittedName>
        <fullName evidence="5">Amidohydrolase</fullName>
    </submittedName>
</protein>
<feature type="binding site" evidence="2">
    <location>
        <position position="122"/>
    </location>
    <ligand>
        <name>Mn(2+)</name>
        <dbReference type="ChEBI" id="CHEBI:29035"/>
        <label>2</label>
    </ligand>
</feature>
<gene>
    <name evidence="5" type="ORF">ENV52_03415</name>
</gene>
<dbReference type="SUPFAM" id="SSF55031">
    <property type="entry name" value="Bacterial exopeptidase dimerisation domain"/>
    <property type="match status" value="1"/>
</dbReference>
<dbReference type="InterPro" id="IPR017439">
    <property type="entry name" value="Amidohydrolase"/>
</dbReference>
<reference evidence="5" key="1">
    <citation type="journal article" date="2020" name="mSystems">
        <title>Genome- and Community-Level Interaction Insights into Carbon Utilization and Element Cycling Functions of Hydrothermarchaeota in Hydrothermal Sediment.</title>
        <authorList>
            <person name="Zhou Z."/>
            <person name="Liu Y."/>
            <person name="Xu W."/>
            <person name="Pan J."/>
            <person name="Luo Z.H."/>
            <person name="Li M."/>
        </authorList>
    </citation>
    <scope>NUCLEOTIDE SEQUENCE [LARGE SCALE GENOMIC DNA]</scope>
    <source>
        <strain evidence="5">SpSt-767</strain>
    </source>
</reference>
<evidence type="ECO:0000259" key="4">
    <source>
        <dbReference type="Pfam" id="PF07687"/>
    </source>
</evidence>
<keyword evidence="1 5" id="KW-0378">Hydrolase</keyword>
<sequence>MYKKEQRSVDKGKSLSVSPEEIKSLAESLTDEVTGLRRDFHQHPELSHREERTARVAAAYLQNLGLEVETGIAGHGVAATLKGAQPGRVIAFRADMDALPIREAVEVPWRSKHEGVMHACGHDFHLSLALGAARLIGRLKDRLAGTYRFILQPAEEGPPQGRATGAQGMVAAGVLDKPRVDAILGLHVAPTLDVGNIRYGKDVVMAGSDHLTITVTGKSAHGATPHRGVDPILASAQALTQIKAFLSQEIDTRHPVVLTFGRIEGGNRFNILADKVILEGSLRYLTDAVRLQVITGMKRHLAGLAKATGAKIELVHTPIYPILRNDPRLSDLAVRLLGRILGAKSLQVHHPAMGSEDFSYFAAKVPAFYFFLGVRTPGTRGQALHSPEFNPDEKALPFGLGAVAGLMAALAGEKI</sequence>
<dbReference type="GO" id="GO:0046872">
    <property type="term" value="F:metal ion binding"/>
    <property type="evidence" value="ECO:0007669"/>
    <property type="project" value="UniProtKB-KW"/>
</dbReference>
<feature type="binding site" evidence="2">
    <location>
        <position position="385"/>
    </location>
    <ligand>
        <name>Mn(2+)</name>
        <dbReference type="ChEBI" id="CHEBI:29035"/>
        <label>2</label>
    </ligand>
</feature>
<dbReference type="PANTHER" id="PTHR11014">
    <property type="entry name" value="PEPTIDASE M20 FAMILY MEMBER"/>
    <property type="match status" value="1"/>
</dbReference>
<dbReference type="InterPro" id="IPR002933">
    <property type="entry name" value="Peptidase_M20"/>
</dbReference>
<dbReference type="InterPro" id="IPR036264">
    <property type="entry name" value="Bact_exopeptidase_dim_dom"/>
</dbReference>
<dbReference type="PANTHER" id="PTHR11014:SF63">
    <property type="entry name" value="METALLOPEPTIDASE, PUTATIVE (AFU_ORTHOLOGUE AFUA_6G09600)-RELATED"/>
    <property type="match status" value="1"/>
</dbReference>
<dbReference type="Pfam" id="PF01546">
    <property type="entry name" value="Peptidase_M20"/>
    <property type="match status" value="1"/>
</dbReference>
<proteinExistence type="predicted"/>
<dbReference type="EMBL" id="DTGR01000049">
    <property type="protein sequence ID" value="HHS28734.1"/>
    <property type="molecule type" value="Genomic_DNA"/>
</dbReference>
<dbReference type="SUPFAM" id="SSF53187">
    <property type="entry name" value="Zn-dependent exopeptidases"/>
    <property type="match status" value="1"/>
</dbReference>
<evidence type="ECO:0000256" key="3">
    <source>
        <dbReference type="SAM" id="MobiDB-lite"/>
    </source>
</evidence>
<keyword evidence="2" id="KW-0479">Metal-binding</keyword>
<dbReference type="InterPro" id="IPR011650">
    <property type="entry name" value="Peptidase_M20_dimer"/>
</dbReference>
<comment type="cofactor">
    <cofactor evidence="2">
        <name>Mn(2+)</name>
        <dbReference type="ChEBI" id="CHEBI:29035"/>
    </cofactor>
    <text evidence="2">The Mn(2+) ion enhances activity.</text>
</comment>
<name>A0A7V6DP35_9BACT</name>
<dbReference type="Pfam" id="PF07687">
    <property type="entry name" value="M20_dimer"/>
    <property type="match status" value="1"/>
</dbReference>
<feature type="domain" description="Peptidase M20 dimerisation" evidence="4">
    <location>
        <begin position="207"/>
        <end position="304"/>
    </location>
</feature>